<dbReference type="InterPro" id="IPR001647">
    <property type="entry name" value="HTH_TetR"/>
</dbReference>
<evidence type="ECO:0000313" key="7">
    <source>
        <dbReference type="Proteomes" id="UP000467130"/>
    </source>
</evidence>
<keyword evidence="1" id="KW-0805">Transcription regulation</keyword>
<evidence type="ECO:0000259" key="5">
    <source>
        <dbReference type="PROSITE" id="PS50977"/>
    </source>
</evidence>
<dbReference type="EMBL" id="AP022587">
    <property type="protein sequence ID" value="BBY24977.1"/>
    <property type="molecule type" value="Genomic_DNA"/>
</dbReference>
<dbReference type="KEGG" id="msto:MSTO_51820"/>
<sequence>MADDSATPIRADAVRNREHIIEVAHDAFADSGTTSLNEIAKRAGVGAGTLYRHFPTREALILAVYRHDVERLVGSVSKLLQAHSPLDAFRLWFQKLADYVRLKHGLGDALHSAALQDAIDETYAPIVAAVGQLLDACISDGSLRSDLDPADVLLLMSFLWRTGARTEGKRQAKRIMELAIEGLRNP</sequence>
<dbReference type="InterPro" id="IPR009057">
    <property type="entry name" value="Homeodomain-like_sf"/>
</dbReference>
<dbReference type="Pfam" id="PF21597">
    <property type="entry name" value="TetR_C_43"/>
    <property type="match status" value="1"/>
</dbReference>
<evidence type="ECO:0000313" key="6">
    <source>
        <dbReference type="EMBL" id="BBY24977.1"/>
    </source>
</evidence>
<protein>
    <submittedName>
        <fullName evidence="6">TetR family transcriptional regulator</fullName>
    </submittedName>
</protein>
<name>A0A7I7QFV0_9MYCO</name>
<keyword evidence="2 4" id="KW-0238">DNA-binding</keyword>
<accession>A0A7I7QFV0</accession>
<dbReference type="GO" id="GO:0000976">
    <property type="term" value="F:transcription cis-regulatory region binding"/>
    <property type="evidence" value="ECO:0007669"/>
    <property type="project" value="TreeGrafter"/>
</dbReference>
<dbReference type="InterPro" id="IPR049445">
    <property type="entry name" value="TetR_SbtR-like_C"/>
</dbReference>
<dbReference type="PANTHER" id="PTHR30055">
    <property type="entry name" value="HTH-TYPE TRANSCRIPTIONAL REGULATOR RUTR"/>
    <property type="match status" value="1"/>
</dbReference>
<dbReference type="AlphaFoldDB" id="A0A7I7QFV0"/>
<dbReference type="Pfam" id="PF00440">
    <property type="entry name" value="TetR_N"/>
    <property type="match status" value="1"/>
</dbReference>
<evidence type="ECO:0000256" key="1">
    <source>
        <dbReference type="ARBA" id="ARBA00023015"/>
    </source>
</evidence>
<dbReference type="SUPFAM" id="SSF48498">
    <property type="entry name" value="Tetracyclin repressor-like, C-terminal domain"/>
    <property type="match status" value="1"/>
</dbReference>
<dbReference type="GO" id="GO:0003700">
    <property type="term" value="F:DNA-binding transcription factor activity"/>
    <property type="evidence" value="ECO:0007669"/>
    <property type="project" value="TreeGrafter"/>
</dbReference>
<proteinExistence type="predicted"/>
<keyword evidence="3" id="KW-0804">Transcription</keyword>
<dbReference type="RefSeq" id="WP_163792947.1">
    <property type="nucleotide sequence ID" value="NZ_AP022587.1"/>
</dbReference>
<dbReference type="Gene3D" id="1.10.357.10">
    <property type="entry name" value="Tetracycline Repressor, domain 2"/>
    <property type="match status" value="1"/>
</dbReference>
<dbReference type="SUPFAM" id="SSF46689">
    <property type="entry name" value="Homeodomain-like"/>
    <property type="match status" value="1"/>
</dbReference>
<evidence type="ECO:0000256" key="4">
    <source>
        <dbReference type="PROSITE-ProRule" id="PRU00335"/>
    </source>
</evidence>
<dbReference type="InterPro" id="IPR036271">
    <property type="entry name" value="Tet_transcr_reg_TetR-rel_C_sf"/>
</dbReference>
<evidence type="ECO:0000256" key="2">
    <source>
        <dbReference type="ARBA" id="ARBA00023125"/>
    </source>
</evidence>
<evidence type="ECO:0000256" key="3">
    <source>
        <dbReference type="ARBA" id="ARBA00023163"/>
    </source>
</evidence>
<dbReference type="Proteomes" id="UP000467130">
    <property type="component" value="Chromosome"/>
</dbReference>
<keyword evidence="7" id="KW-1185">Reference proteome</keyword>
<dbReference type="PROSITE" id="PS50977">
    <property type="entry name" value="HTH_TETR_2"/>
    <property type="match status" value="1"/>
</dbReference>
<dbReference type="PANTHER" id="PTHR30055:SF234">
    <property type="entry name" value="HTH-TYPE TRANSCRIPTIONAL REGULATOR BETI"/>
    <property type="match status" value="1"/>
</dbReference>
<feature type="DNA-binding region" description="H-T-H motif" evidence="4">
    <location>
        <begin position="35"/>
        <end position="54"/>
    </location>
</feature>
<dbReference type="InterPro" id="IPR050109">
    <property type="entry name" value="HTH-type_TetR-like_transc_reg"/>
</dbReference>
<organism evidence="6 7">
    <name type="scientific">Mycobacterium stomatepiae</name>
    <dbReference type="NCBI Taxonomy" id="470076"/>
    <lineage>
        <taxon>Bacteria</taxon>
        <taxon>Bacillati</taxon>
        <taxon>Actinomycetota</taxon>
        <taxon>Actinomycetes</taxon>
        <taxon>Mycobacteriales</taxon>
        <taxon>Mycobacteriaceae</taxon>
        <taxon>Mycobacterium</taxon>
        <taxon>Mycobacterium simiae complex</taxon>
    </lineage>
</organism>
<feature type="domain" description="HTH tetR-type" evidence="5">
    <location>
        <begin position="14"/>
        <end position="72"/>
    </location>
</feature>
<reference evidence="6 7" key="1">
    <citation type="journal article" date="2019" name="Emerg. Microbes Infect.">
        <title>Comprehensive subspecies identification of 175 nontuberculous mycobacteria species based on 7547 genomic profiles.</title>
        <authorList>
            <person name="Matsumoto Y."/>
            <person name="Kinjo T."/>
            <person name="Motooka D."/>
            <person name="Nabeya D."/>
            <person name="Jung N."/>
            <person name="Uechi K."/>
            <person name="Horii T."/>
            <person name="Iida T."/>
            <person name="Fujita J."/>
            <person name="Nakamura S."/>
        </authorList>
    </citation>
    <scope>NUCLEOTIDE SEQUENCE [LARGE SCALE GENOMIC DNA]</scope>
    <source>
        <strain evidence="6 7">JCM 17783</strain>
    </source>
</reference>
<gene>
    <name evidence="6" type="ORF">MSTO_51820</name>
</gene>